<dbReference type="PROSITE" id="PS00154">
    <property type="entry name" value="ATPASE_E1_E2"/>
    <property type="match status" value="1"/>
</dbReference>
<keyword evidence="13" id="KW-0406">Ion transport</keyword>
<evidence type="ECO:0000256" key="10">
    <source>
        <dbReference type="ARBA" id="ARBA00022842"/>
    </source>
</evidence>
<dbReference type="PROSITE" id="PS50846">
    <property type="entry name" value="HMA_2"/>
    <property type="match status" value="1"/>
</dbReference>
<reference evidence="17 18" key="1">
    <citation type="submission" date="2017-04" db="EMBL/GenBank/DDBJ databases">
        <authorList>
            <person name="Afonso C.L."/>
            <person name="Miller P.J."/>
            <person name="Scott M.A."/>
            <person name="Spackman E."/>
            <person name="Goraichik I."/>
            <person name="Dimitrov K.M."/>
            <person name="Suarez D.L."/>
            <person name="Swayne D.E."/>
        </authorList>
    </citation>
    <scope>NUCLEOTIDE SEQUENCE [LARGE SCALE GENOMIC DNA]</scope>
    <source>
        <strain evidence="17 18">DSM 23236</strain>
    </source>
</reference>
<dbReference type="Gene3D" id="3.40.50.1000">
    <property type="entry name" value="HAD superfamily/HAD-like"/>
    <property type="match status" value="1"/>
</dbReference>
<evidence type="ECO:0000256" key="11">
    <source>
        <dbReference type="ARBA" id="ARBA00022967"/>
    </source>
</evidence>
<dbReference type="Proteomes" id="UP000192761">
    <property type="component" value="Unassembled WGS sequence"/>
</dbReference>
<evidence type="ECO:0000256" key="3">
    <source>
        <dbReference type="ARBA" id="ARBA00022448"/>
    </source>
</evidence>
<sequence>MIATTAATACFHCGEPVPPDTSFQIHYRTTTQPACCAGCEAVAQSIIDAGLDAYYAQREQPAARAQPLPDELRQQLQLYDDPGLQQSFVHAAENEREAALLIEGITCAACIWLNERQIGRLPGVLGVSINYTSHRARVRWDATQTQLSTILNAVAAIGYQAQPYDQARQEQAREKARKSALLRLWIAGLSMMQVMMFTVPVYLTGEGNIDAKWLLLLNIASFAMTLPVVLFSSLPFYRSAWRDLRLGRTGMDLPVSIGVLAAFIASSYSLLTGHGAIYFDSVGMFVFLLLGGRYLEQAARLRAGAALERLVKLTPAFAHHLPDWPARDSREVAVGHLQAGDVVLVRAGETFAADGIVLEGQSAANEALLTGESAPVSKQAGSKVVGGSINGSSPLVVQIDATGEQTRLAGIVRLLDRALAEKPRIAEQADRIAGGFVAALLLVALAAWLFWHWHDPAHALPIAIAVLVISCPCALSLATPVALTAATGRLAQLGLLVSRGHALAGLAHVSDVVFDKTGTLTLGTPSLTQTIPLAMTAQDGLARAAALEHASEHPLALAFRSSTSWTASEIHNHPGGGLTGLIDGVPHAIGHASFVAQHCHGPAPAELMPGAIYLVDAQRWLAGFVVADALRDDAAATVAALQQAGKQVHLLSGDRQTKADEVATQIGINHVRAEATPSDKLAYLQQLQRDGARVLMVGDGVNDAPVLAAADISIAMANGVDVAQASGDAVLLENRLSTITQALHVATATRRIIRQNLTWALGYNLIALPLALAGLVTPWLASLGMASSSLLVVLNALRLVRSGAR</sequence>
<dbReference type="Pfam" id="PF00702">
    <property type="entry name" value="Hydrolase"/>
    <property type="match status" value="1"/>
</dbReference>
<feature type="transmembrane region" description="Helical" evidence="15">
    <location>
        <begin position="249"/>
        <end position="270"/>
    </location>
</feature>
<dbReference type="GO" id="GO:0043682">
    <property type="term" value="F:P-type divalent copper transporter activity"/>
    <property type="evidence" value="ECO:0007669"/>
    <property type="project" value="TreeGrafter"/>
</dbReference>
<accession>A0A1W1XF27</accession>
<evidence type="ECO:0000256" key="6">
    <source>
        <dbReference type="ARBA" id="ARBA00022692"/>
    </source>
</evidence>
<evidence type="ECO:0000256" key="15">
    <source>
        <dbReference type="RuleBase" id="RU362081"/>
    </source>
</evidence>
<dbReference type="NCBIfam" id="TIGR01511">
    <property type="entry name" value="ATPase-IB1_Cu"/>
    <property type="match status" value="1"/>
</dbReference>
<proteinExistence type="inferred from homology"/>
<evidence type="ECO:0000256" key="1">
    <source>
        <dbReference type="ARBA" id="ARBA00004651"/>
    </source>
</evidence>
<dbReference type="NCBIfam" id="TIGR01525">
    <property type="entry name" value="ATPase-IB_hvy"/>
    <property type="match status" value="1"/>
</dbReference>
<evidence type="ECO:0000313" key="18">
    <source>
        <dbReference type="Proteomes" id="UP000192761"/>
    </source>
</evidence>
<dbReference type="InterPro" id="IPR023299">
    <property type="entry name" value="ATPase_P-typ_cyto_dom_N"/>
</dbReference>
<evidence type="ECO:0000256" key="12">
    <source>
        <dbReference type="ARBA" id="ARBA00022989"/>
    </source>
</evidence>
<evidence type="ECO:0000256" key="9">
    <source>
        <dbReference type="ARBA" id="ARBA00022840"/>
    </source>
</evidence>
<dbReference type="GO" id="GO:0005886">
    <property type="term" value="C:plasma membrane"/>
    <property type="evidence" value="ECO:0007669"/>
    <property type="project" value="UniProtKB-SubCell"/>
</dbReference>
<evidence type="ECO:0000256" key="8">
    <source>
        <dbReference type="ARBA" id="ARBA00022741"/>
    </source>
</evidence>
<protein>
    <submittedName>
        <fullName evidence="17">Cu2+-exporting ATPase</fullName>
    </submittedName>
</protein>
<dbReference type="Pfam" id="PF00122">
    <property type="entry name" value="E1-E2_ATPase"/>
    <property type="match status" value="1"/>
</dbReference>
<dbReference type="InterPro" id="IPR036163">
    <property type="entry name" value="HMA_dom_sf"/>
</dbReference>
<evidence type="ECO:0000256" key="4">
    <source>
        <dbReference type="ARBA" id="ARBA00022475"/>
    </source>
</evidence>
<dbReference type="SUPFAM" id="SSF81653">
    <property type="entry name" value="Calcium ATPase, transduction domain A"/>
    <property type="match status" value="1"/>
</dbReference>
<dbReference type="InterPro" id="IPR059000">
    <property type="entry name" value="ATPase_P-type_domA"/>
</dbReference>
<keyword evidence="10" id="KW-0460">Magnesium</keyword>
<dbReference type="EMBL" id="FWXD01000006">
    <property type="protein sequence ID" value="SMC22121.1"/>
    <property type="molecule type" value="Genomic_DNA"/>
</dbReference>
<dbReference type="OrthoDB" id="8552908at2"/>
<dbReference type="InterPro" id="IPR036412">
    <property type="entry name" value="HAD-like_sf"/>
</dbReference>
<feature type="transmembrane region" description="Helical" evidence="15">
    <location>
        <begin position="459"/>
        <end position="483"/>
    </location>
</feature>
<dbReference type="PANTHER" id="PTHR43520:SF5">
    <property type="entry name" value="CATION-TRANSPORTING P-TYPE ATPASE-RELATED"/>
    <property type="match status" value="1"/>
</dbReference>
<keyword evidence="5" id="KW-0597">Phosphoprotein</keyword>
<feature type="transmembrane region" description="Helical" evidence="15">
    <location>
        <begin position="276"/>
        <end position="295"/>
    </location>
</feature>
<dbReference type="PANTHER" id="PTHR43520">
    <property type="entry name" value="ATP7, ISOFORM B"/>
    <property type="match status" value="1"/>
</dbReference>
<dbReference type="InterPro" id="IPR001757">
    <property type="entry name" value="P_typ_ATPase"/>
</dbReference>
<dbReference type="InterPro" id="IPR006121">
    <property type="entry name" value="HMA_dom"/>
</dbReference>
<keyword evidence="9 15" id="KW-0067">ATP-binding</keyword>
<dbReference type="RefSeq" id="WP_084089997.1">
    <property type="nucleotide sequence ID" value="NZ_FWXD01000006.1"/>
</dbReference>
<dbReference type="GO" id="GO:0005507">
    <property type="term" value="F:copper ion binding"/>
    <property type="evidence" value="ECO:0007669"/>
    <property type="project" value="TreeGrafter"/>
</dbReference>
<dbReference type="InterPro" id="IPR008250">
    <property type="entry name" value="ATPase_P-typ_transduc_dom_A_sf"/>
</dbReference>
<dbReference type="SUPFAM" id="SSF81665">
    <property type="entry name" value="Calcium ATPase, transmembrane domain M"/>
    <property type="match status" value="1"/>
</dbReference>
<organism evidence="17 18">
    <name type="scientific">Andreprevotia lacus DSM 23236</name>
    <dbReference type="NCBI Taxonomy" id="1121001"/>
    <lineage>
        <taxon>Bacteria</taxon>
        <taxon>Pseudomonadati</taxon>
        <taxon>Pseudomonadota</taxon>
        <taxon>Betaproteobacteria</taxon>
        <taxon>Neisseriales</taxon>
        <taxon>Chitinibacteraceae</taxon>
        <taxon>Andreprevotia</taxon>
    </lineage>
</organism>
<dbReference type="GO" id="GO:0055070">
    <property type="term" value="P:copper ion homeostasis"/>
    <property type="evidence" value="ECO:0007669"/>
    <property type="project" value="TreeGrafter"/>
</dbReference>
<dbReference type="SUPFAM" id="SSF56784">
    <property type="entry name" value="HAD-like"/>
    <property type="match status" value="1"/>
</dbReference>
<gene>
    <name evidence="17" type="ORF">SAMN02745857_01330</name>
</gene>
<evidence type="ECO:0000259" key="16">
    <source>
        <dbReference type="PROSITE" id="PS50846"/>
    </source>
</evidence>
<feature type="transmembrane region" description="Helical" evidence="15">
    <location>
        <begin position="181"/>
        <end position="203"/>
    </location>
</feature>
<dbReference type="CDD" id="cd02079">
    <property type="entry name" value="P-type_ATPase_HM"/>
    <property type="match status" value="1"/>
</dbReference>
<evidence type="ECO:0000256" key="14">
    <source>
        <dbReference type="ARBA" id="ARBA00023136"/>
    </source>
</evidence>
<comment type="subcellular location">
    <subcellularLocation>
        <location evidence="1">Cell membrane</location>
        <topology evidence="1">Multi-pass membrane protein</topology>
    </subcellularLocation>
</comment>
<evidence type="ECO:0000256" key="7">
    <source>
        <dbReference type="ARBA" id="ARBA00022723"/>
    </source>
</evidence>
<dbReference type="Pfam" id="PF00403">
    <property type="entry name" value="HMA"/>
    <property type="match status" value="1"/>
</dbReference>
<comment type="similarity">
    <text evidence="2 15">Belongs to the cation transport ATPase (P-type) (TC 3.A.3) family. Type IB subfamily.</text>
</comment>
<dbReference type="CDD" id="cd00371">
    <property type="entry name" value="HMA"/>
    <property type="match status" value="1"/>
</dbReference>
<keyword evidence="18" id="KW-1185">Reference proteome</keyword>
<feature type="transmembrane region" description="Helical" evidence="15">
    <location>
        <begin position="757"/>
        <end position="776"/>
    </location>
</feature>
<dbReference type="PRINTS" id="PR00119">
    <property type="entry name" value="CATATPASE"/>
</dbReference>
<dbReference type="Gene3D" id="3.30.70.100">
    <property type="match status" value="1"/>
</dbReference>
<keyword evidence="12 15" id="KW-1133">Transmembrane helix</keyword>
<feature type="transmembrane region" description="Helical" evidence="15">
    <location>
        <begin position="432"/>
        <end position="453"/>
    </location>
</feature>
<dbReference type="SUPFAM" id="SSF55008">
    <property type="entry name" value="HMA, heavy metal-associated domain"/>
    <property type="match status" value="1"/>
</dbReference>
<keyword evidence="11" id="KW-1278">Translocase</keyword>
<keyword evidence="14 15" id="KW-0472">Membrane</keyword>
<dbReference type="GO" id="GO:0016887">
    <property type="term" value="F:ATP hydrolysis activity"/>
    <property type="evidence" value="ECO:0007669"/>
    <property type="project" value="InterPro"/>
</dbReference>
<dbReference type="Pfam" id="PF12156">
    <property type="entry name" value="ATPase-cat_bd"/>
    <property type="match status" value="1"/>
</dbReference>
<dbReference type="FunFam" id="2.70.150.10:FF:000002">
    <property type="entry name" value="Copper-transporting ATPase 1, putative"/>
    <property type="match status" value="1"/>
</dbReference>
<keyword evidence="6 15" id="KW-0812">Transmembrane</keyword>
<dbReference type="PROSITE" id="PS01229">
    <property type="entry name" value="COF_2"/>
    <property type="match status" value="1"/>
</dbReference>
<evidence type="ECO:0000256" key="5">
    <source>
        <dbReference type="ARBA" id="ARBA00022553"/>
    </source>
</evidence>
<dbReference type="NCBIfam" id="TIGR01494">
    <property type="entry name" value="ATPase_P-type"/>
    <property type="match status" value="1"/>
</dbReference>
<keyword evidence="7 15" id="KW-0479">Metal-binding</keyword>
<dbReference type="GO" id="GO:0005524">
    <property type="term" value="F:ATP binding"/>
    <property type="evidence" value="ECO:0007669"/>
    <property type="project" value="UniProtKB-UniRule"/>
</dbReference>
<feature type="transmembrane region" description="Helical" evidence="15">
    <location>
        <begin position="215"/>
        <end position="237"/>
    </location>
</feature>
<keyword evidence="8 15" id="KW-0547">Nucleotide-binding</keyword>
<evidence type="ECO:0000256" key="2">
    <source>
        <dbReference type="ARBA" id="ARBA00006024"/>
    </source>
</evidence>
<keyword evidence="4 15" id="KW-1003">Cell membrane</keyword>
<evidence type="ECO:0000256" key="13">
    <source>
        <dbReference type="ARBA" id="ARBA00023065"/>
    </source>
</evidence>
<feature type="domain" description="HMA" evidence="16">
    <location>
        <begin position="96"/>
        <end position="162"/>
    </location>
</feature>
<dbReference type="AlphaFoldDB" id="A0A1W1XF27"/>
<dbReference type="InterPro" id="IPR027256">
    <property type="entry name" value="P-typ_ATPase_IB"/>
</dbReference>
<dbReference type="InterPro" id="IPR023214">
    <property type="entry name" value="HAD_sf"/>
</dbReference>
<dbReference type="STRING" id="1121001.SAMN02745857_01330"/>
<dbReference type="InterPro" id="IPR018303">
    <property type="entry name" value="ATPase_P-typ_P_site"/>
</dbReference>
<dbReference type="InterPro" id="IPR021993">
    <property type="entry name" value="ATPase-cat-bd"/>
</dbReference>
<keyword evidence="3" id="KW-0813">Transport</keyword>
<dbReference type="Gene3D" id="2.70.150.10">
    <property type="entry name" value="Calcium-transporting ATPase, cytoplasmic transduction domain A"/>
    <property type="match status" value="1"/>
</dbReference>
<dbReference type="NCBIfam" id="TIGR01512">
    <property type="entry name" value="ATPase-IB2_Cd"/>
    <property type="match status" value="1"/>
</dbReference>
<dbReference type="Gene3D" id="3.40.1110.10">
    <property type="entry name" value="Calcium-transporting ATPase, cytoplasmic domain N"/>
    <property type="match status" value="1"/>
</dbReference>
<evidence type="ECO:0000313" key="17">
    <source>
        <dbReference type="EMBL" id="SMC22121.1"/>
    </source>
</evidence>
<dbReference type="InterPro" id="IPR023298">
    <property type="entry name" value="ATPase_P-typ_TM_dom_sf"/>
</dbReference>
<name>A0A1W1XF27_9NEIS</name>